<dbReference type="Pfam" id="PF08513">
    <property type="entry name" value="LisH"/>
    <property type="match status" value="1"/>
</dbReference>
<dbReference type="InterPro" id="IPR006594">
    <property type="entry name" value="LisH"/>
</dbReference>
<dbReference type="InParanoid" id="K5ULY1"/>
<dbReference type="KEGG" id="pco:PHACADRAFT_264139"/>
<accession>K5ULY1</accession>
<organism evidence="2 3">
    <name type="scientific">Phanerochaete carnosa (strain HHB-10118-sp)</name>
    <name type="common">White-rot fungus</name>
    <name type="synonym">Peniophora carnosa</name>
    <dbReference type="NCBI Taxonomy" id="650164"/>
    <lineage>
        <taxon>Eukaryota</taxon>
        <taxon>Fungi</taxon>
        <taxon>Dikarya</taxon>
        <taxon>Basidiomycota</taxon>
        <taxon>Agaricomycotina</taxon>
        <taxon>Agaricomycetes</taxon>
        <taxon>Polyporales</taxon>
        <taxon>Phanerochaetaceae</taxon>
        <taxon>Phanerochaete</taxon>
    </lineage>
</organism>
<dbReference type="GO" id="GO:0003714">
    <property type="term" value="F:transcription corepressor activity"/>
    <property type="evidence" value="ECO:0007669"/>
    <property type="project" value="InterPro"/>
</dbReference>
<dbReference type="STRING" id="650164.K5ULY1"/>
<dbReference type="GeneID" id="18918753"/>
<feature type="compositionally biased region" description="Pro residues" evidence="1">
    <location>
        <begin position="389"/>
        <end position="401"/>
    </location>
</feature>
<feature type="compositionally biased region" description="Pro residues" evidence="1">
    <location>
        <begin position="677"/>
        <end position="695"/>
    </location>
</feature>
<dbReference type="PANTHER" id="PTHR44376:SF5">
    <property type="entry name" value="TRANSCRIPTIONAL COREPRESSOR LEUNIG ISOFORM X1"/>
    <property type="match status" value="1"/>
</dbReference>
<dbReference type="HOGENOM" id="CLU_335571_0_0_1"/>
<evidence type="ECO:0000256" key="1">
    <source>
        <dbReference type="SAM" id="MobiDB-lite"/>
    </source>
</evidence>
<feature type="region of interest" description="Disordered" evidence="1">
    <location>
        <begin position="383"/>
        <end position="416"/>
    </location>
</feature>
<name>K5ULY1_PHACS</name>
<dbReference type="OrthoDB" id="5600002at2759"/>
<feature type="region of interest" description="Disordered" evidence="1">
    <location>
        <begin position="1"/>
        <end position="24"/>
    </location>
</feature>
<dbReference type="PROSITE" id="PS50896">
    <property type="entry name" value="LISH"/>
    <property type="match status" value="1"/>
</dbReference>
<reference evidence="2 3" key="1">
    <citation type="journal article" date="2012" name="BMC Genomics">
        <title>Comparative genomics of the white-rot fungi, Phanerochaete carnosa and P. chrysosporium, to elucidate the genetic basis of the distinct wood types they colonize.</title>
        <authorList>
            <person name="Suzuki H."/>
            <person name="MacDonald J."/>
            <person name="Syed K."/>
            <person name="Salamov A."/>
            <person name="Hori C."/>
            <person name="Aerts A."/>
            <person name="Henrissat B."/>
            <person name="Wiebenga A."/>
            <person name="vanKuyk P.A."/>
            <person name="Barry K."/>
            <person name="Lindquist E."/>
            <person name="LaButti K."/>
            <person name="Lapidus A."/>
            <person name="Lucas S."/>
            <person name="Coutinho P."/>
            <person name="Gong Y."/>
            <person name="Samejima M."/>
            <person name="Mahadevan R."/>
            <person name="Abou-Zaid M."/>
            <person name="de Vries R.P."/>
            <person name="Igarashi K."/>
            <person name="Yadav J.S."/>
            <person name="Grigoriev I.V."/>
            <person name="Master E.R."/>
        </authorList>
    </citation>
    <scope>NUCLEOTIDE SEQUENCE [LARGE SCALE GENOMIC DNA]</scope>
    <source>
        <strain evidence="2 3">HHB-10118-sp</strain>
    </source>
</reference>
<gene>
    <name evidence="2" type="ORF">PHACADRAFT_264139</name>
</gene>
<evidence type="ECO:0000313" key="2">
    <source>
        <dbReference type="EMBL" id="EKM50706.1"/>
    </source>
</evidence>
<dbReference type="Proteomes" id="UP000008370">
    <property type="component" value="Unassembled WGS sequence"/>
</dbReference>
<sequence length="790" mass="82714">MSANDPPNTEGTQSSNPQQTDPVLDWEGDKMFNIYIHDYCEKRGYMKTADALREEAGVEKDGGPPINARQGLLFEWWSVFWVLFGAKSSGQGTDDALLYTQYQTQMAAQRQNEQQQQGSRPPPQARPPGQPPMSQRPVNGIPRPPGPGASAMLNGVPPANAMPGQPPQMANGIPNAYPGAIPPPNGVSGPGALPPNGQPTGAPAHQPMVPGQRPPMASQRPPNGQPFRSPTMAPSPQNPGMPQPGQQPNPMSGPSGPQPMNRGPAPMGPPNGQPNMHGGPMAGGPQMALPHFPQHGTPSQPNSPAAAQGITAQSPLLANRQIRPQDPMRQLQETTINQDLLKIESARLPELKHEAGLANKDLPSLTMDDKQRIVGLARARGLLPKVSGPVPPNAIPGPSNPQPQMQPNQRGPIAQSPLTAHGQINRAMKRNSTSPDENGEQSQSNDSSPPANKRLRKSPDQPPMMPMGGMPGQPPHGPPSGTMPRHGMVPFAGMPNNQPAMNMPGGHTGTPHMGNAMLGHQPHMMTPQMAQHSPQYRQTMHALHKNNINNIPQGPFNLAPSANASSPATSAESPYNNNPDQQQQPRPGANQYVMPGIPPNRQPVPGQKHMMMPPSPGIAGKNVGGAPQGPGGPGDKPGDGNGMNRSPRNAAPAPGQQGQPGHPGQQPGQSGQLGQPGGPPGQQPPQQPGPGPMNPPAGANTAPQTPSGGNAPGPNMLNANAAPAGPGPQSAPPQMQATPDMFGADLMSANFEFGGLDTTMFGQNDLGSMDFASDFSEWFNDPSIISADKM</sequence>
<dbReference type="SMART" id="SM00667">
    <property type="entry name" value="LisH"/>
    <property type="match status" value="1"/>
</dbReference>
<dbReference type="RefSeq" id="XP_007400970.1">
    <property type="nucleotide sequence ID" value="XM_007400908.1"/>
</dbReference>
<feature type="compositionally biased region" description="Pro residues" evidence="1">
    <location>
        <begin position="236"/>
        <end position="247"/>
    </location>
</feature>
<feature type="compositionally biased region" description="Low complexity" evidence="1">
    <location>
        <begin position="559"/>
        <end position="587"/>
    </location>
</feature>
<feature type="region of interest" description="Disordered" evidence="1">
    <location>
        <begin position="429"/>
        <end position="488"/>
    </location>
</feature>
<proteinExistence type="predicted"/>
<feature type="compositionally biased region" description="Polar residues" evidence="1">
    <location>
        <begin position="1"/>
        <end position="21"/>
    </location>
</feature>
<feature type="compositionally biased region" description="Low complexity" evidence="1">
    <location>
        <begin position="402"/>
        <end position="412"/>
    </location>
</feature>
<feature type="compositionally biased region" description="Low complexity" evidence="1">
    <location>
        <begin position="654"/>
        <end position="673"/>
    </location>
</feature>
<feature type="compositionally biased region" description="Polar residues" evidence="1">
    <location>
        <begin position="296"/>
        <end position="316"/>
    </location>
</feature>
<feature type="compositionally biased region" description="Low complexity" evidence="1">
    <location>
        <begin position="107"/>
        <end position="119"/>
    </location>
</feature>
<feature type="compositionally biased region" description="Pro residues" evidence="1">
    <location>
        <begin position="120"/>
        <end position="131"/>
    </location>
</feature>
<feature type="compositionally biased region" description="Gly residues" evidence="1">
    <location>
        <begin position="622"/>
        <end position="641"/>
    </location>
</feature>
<dbReference type="InterPro" id="IPR044716">
    <property type="entry name" value="LEUNIG-like"/>
</dbReference>
<feature type="compositionally biased region" description="Polar residues" evidence="1">
    <location>
        <begin position="430"/>
        <end position="450"/>
    </location>
</feature>
<protein>
    <submittedName>
        <fullName evidence="2">Uncharacterized protein</fullName>
    </submittedName>
</protein>
<evidence type="ECO:0000313" key="3">
    <source>
        <dbReference type="Proteomes" id="UP000008370"/>
    </source>
</evidence>
<feature type="region of interest" description="Disordered" evidence="1">
    <location>
        <begin position="107"/>
        <end position="334"/>
    </location>
</feature>
<dbReference type="PANTHER" id="PTHR44376">
    <property type="entry name" value="TRANSCRIPTIONAL REGULATOR OF FILAMENTOUS GROWTH FLO8"/>
    <property type="match status" value="1"/>
</dbReference>
<feature type="region of interest" description="Disordered" evidence="1">
    <location>
        <begin position="548"/>
        <end position="740"/>
    </location>
</feature>
<keyword evidence="3" id="KW-1185">Reference proteome</keyword>
<feature type="compositionally biased region" description="Low complexity" evidence="1">
    <location>
        <begin position="708"/>
        <end position="724"/>
    </location>
</feature>
<dbReference type="AlphaFoldDB" id="K5ULY1"/>
<feature type="compositionally biased region" description="Low complexity" evidence="1">
    <location>
        <begin position="248"/>
        <end position="261"/>
    </location>
</feature>
<dbReference type="EMBL" id="JH930478">
    <property type="protein sequence ID" value="EKM50706.1"/>
    <property type="molecule type" value="Genomic_DNA"/>
</dbReference>